<sequence>MTYEEFNIFCRSLPATTHVVQWGGSQVWKVGEKVFAIGGWQDDEPSFTFKVSDIAYEVLAEQPGLRPAPYLASRGLKWIQHFARPGLSDDELRDYIRQSHDIVSQGLSKKKRIALGLDSGGSTPALNKRERSKSPPPQAGR</sequence>
<reference evidence="2 3" key="1">
    <citation type="submission" date="2019-07" db="EMBL/GenBank/DDBJ databases">
        <title>Ln-dependent methylotrophs.</title>
        <authorList>
            <person name="Tani A."/>
        </authorList>
    </citation>
    <scope>NUCLEOTIDE SEQUENCE [LARGE SCALE GENOMIC DNA]</scope>
    <source>
        <strain evidence="2 3">SM89A</strain>
    </source>
</reference>
<gene>
    <name evidence="2" type="ORF">FM996_05035</name>
</gene>
<keyword evidence="2" id="KW-0238">DNA-binding</keyword>
<protein>
    <submittedName>
        <fullName evidence="2">MmcQ/YjbR family DNA-binding protein</fullName>
    </submittedName>
</protein>
<dbReference type="EMBL" id="VJMF01000022">
    <property type="protein sequence ID" value="TRL36293.1"/>
    <property type="molecule type" value="Genomic_DNA"/>
</dbReference>
<evidence type="ECO:0000313" key="2">
    <source>
        <dbReference type="EMBL" id="TRL36293.1"/>
    </source>
</evidence>
<feature type="region of interest" description="Disordered" evidence="1">
    <location>
        <begin position="115"/>
        <end position="141"/>
    </location>
</feature>
<organism evidence="2 3">
    <name type="scientific">Methylosinus sporium</name>
    <dbReference type="NCBI Taxonomy" id="428"/>
    <lineage>
        <taxon>Bacteria</taxon>
        <taxon>Pseudomonadati</taxon>
        <taxon>Pseudomonadota</taxon>
        <taxon>Alphaproteobacteria</taxon>
        <taxon>Hyphomicrobiales</taxon>
        <taxon>Methylocystaceae</taxon>
        <taxon>Methylosinus</taxon>
    </lineage>
</organism>
<dbReference type="RefSeq" id="WP_142862108.1">
    <property type="nucleotide sequence ID" value="NZ_VJMF01000022.1"/>
</dbReference>
<name>A0A549T340_METSR</name>
<dbReference type="InterPro" id="IPR038056">
    <property type="entry name" value="YjbR-like_sf"/>
</dbReference>
<dbReference type="InterPro" id="IPR007351">
    <property type="entry name" value="YjbR"/>
</dbReference>
<dbReference type="Pfam" id="PF04237">
    <property type="entry name" value="YjbR"/>
    <property type="match status" value="1"/>
</dbReference>
<dbReference type="InterPro" id="IPR058532">
    <property type="entry name" value="YjbR/MT2646/Rv2570-like"/>
</dbReference>
<evidence type="ECO:0000313" key="3">
    <source>
        <dbReference type="Proteomes" id="UP000316781"/>
    </source>
</evidence>
<dbReference type="PANTHER" id="PTHR35145:SF1">
    <property type="entry name" value="CYTOPLASMIC PROTEIN"/>
    <property type="match status" value="1"/>
</dbReference>
<dbReference type="GO" id="GO:0003677">
    <property type="term" value="F:DNA binding"/>
    <property type="evidence" value="ECO:0007669"/>
    <property type="project" value="UniProtKB-KW"/>
</dbReference>
<dbReference type="Gene3D" id="3.90.1150.30">
    <property type="match status" value="1"/>
</dbReference>
<dbReference type="PANTHER" id="PTHR35145">
    <property type="entry name" value="CYTOPLASMIC PROTEIN-RELATED"/>
    <property type="match status" value="1"/>
</dbReference>
<accession>A0A549T340</accession>
<proteinExistence type="predicted"/>
<evidence type="ECO:0000256" key="1">
    <source>
        <dbReference type="SAM" id="MobiDB-lite"/>
    </source>
</evidence>
<comment type="caution">
    <text evidence="2">The sequence shown here is derived from an EMBL/GenBank/DDBJ whole genome shotgun (WGS) entry which is preliminary data.</text>
</comment>
<dbReference type="Proteomes" id="UP000316781">
    <property type="component" value="Unassembled WGS sequence"/>
</dbReference>
<dbReference type="SUPFAM" id="SSF142906">
    <property type="entry name" value="YjbR-like"/>
    <property type="match status" value="1"/>
</dbReference>
<dbReference type="AlphaFoldDB" id="A0A549T340"/>